<dbReference type="EMBL" id="WNYA01000007">
    <property type="protein sequence ID" value="KAG8561765.1"/>
    <property type="molecule type" value="Genomic_DNA"/>
</dbReference>
<keyword evidence="3" id="KW-1185">Reference proteome</keyword>
<dbReference type="GO" id="GO:0000145">
    <property type="term" value="C:exocyst"/>
    <property type="evidence" value="ECO:0007669"/>
    <property type="project" value="InterPro"/>
</dbReference>
<dbReference type="Proteomes" id="UP000824782">
    <property type="component" value="Unassembled WGS sequence"/>
</dbReference>
<reference evidence="2" key="1">
    <citation type="thesis" date="2020" institute="ProQuest LLC" country="789 East Eisenhower Parkway, Ann Arbor, MI, USA">
        <title>Comparative Genomics and Chromosome Evolution.</title>
        <authorList>
            <person name="Mudd A.B."/>
        </authorList>
    </citation>
    <scope>NUCLEOTIDE SEQUENCE</scope>
    <source>
        <strain evidence="2">237g6f4</strain>
        <tissue evidence="2">Blood</tissue>
    </source>
</reference>
<dbReference type="InterPro" id="IPR010326">
    <property type="entry name" value="EXOC3/Sec6"/>
</dbReference>
<name>A0AAV7AQE3_ENGPU</name>
<dbReference type="AlphaFoldDB" id="A0AAV7AQE3"/>
<evidence type="ECO:0000313" key="3">
    <source>
        <dbReference type="Proteomes" id="UP000824782"/>
    </source>
</evidence>
<evidence type="ECO:0000256" key="1">
    <source>
        <dbReference type="ARBA" id="ARBA00009447"/>
    </source>
</evidence>
<proteinExistence type="inferred from homology"/>
<dbReference type="Gene3D" id="1.10.357.70">
    <property type="entry name" value="Exocyst complex component Sec6, C-terminal domain"/>
    <property type="match status" value="1"/>
</dbReference>
<protein>
    <submittedName>
        <fullName evidence="2">Uncharacterized protein</fullName>
    </submittedName>
</protein>
<dbReference type="GO" id="GO:0000149">
    <property type="term" value="F:SNARE binding"/>
    <property type="evidence" value="ECO:0007669"/>
    <property type="project" value="TreeGrafter"/>
</dbReference>
<comment type="caution">
    <text evidence="2">The sequence shown here is derived from an EMBL/GenBank/DDBJ whole genome shotgun (WGS) entry which is preliminary data.</text>
</comment>
<dbReference type="InterPro" id="IPR042532">
    <property type="entry name" value="EXOC3/Sec6_C"/>
</dbReference>
<dbReference type="PANTHER" id="PTHR21292">
    <property type="entry name" value="EXOCYST COMPLEX COMPONENT SEC6-RELATED"/>
    <property type="match status" value="1"/>
</dbReference>
<dbReference type="Pfam" id="PF06046">
    <property type="entry name" value="Sec6"/>
    <property type="match status" value="1"/>
</dbReference>
<dbReference type="GO" id="GO:0006887">
    <property type="term" value="P:exocytosis"/>
    <property type="evidence" value="ECO:0007669"/>
    <property type="project" value="InterPro"/>
</dbReference>
<gene>
    <name evidence="2" type="ORF">GDO81_015466</name>
</gene>
<sequence length="280" mass="31861">MSVPPLLCQAAADCAQGVLPRCIVALSPDQSEMNRTEAVCGRVSGADLLLGHAKHNTTQSDAEQYRCAENKLEEAIKNLKDLLLHLFTNDTKPHFQKLITKKWLTKNTAFNTIMKSTGILCRFLKYLLPPHDKDLAHGIHHYLVKEYITQIMKRKMRLNNLRRKKAAQKMREEGDLINKAADDMGSEQKILHHAIHIISEIIGAKKKYDIEPKLDELFNLYPDISEDHILCILHLHGIGNNKKLLEHFQKLQEDSSISDSSIPRLFSEIPYSAQVACFSF</sequence>
<dbReference type="PANTHER" id="PTHR21292:SF14">
    <property type="entry name" value="EXOCYST COMPLEX COMPONENT 3-LIKE PROTEIN 4"/>
    <property type="match status" value="1"/>
</dbReference>
<comment type="similarity">
    <text evidence="1">Belongs to the SEC6 family.</text>
</comment>
<organism evidence="2 3">
    <name type="scientific">Engystomops pustulosus</name>
    <name type="common">Tungara frog</name>
    <name type="synonym">Physalaemus pustulosus</name>
    <dbReference type="NCBI Taxonomy" id="76066"/>
    <lineage>
        <taxon>Eukaryota</taxon>
        <taxon>Metazoa</taxon>
        <taxon>Chordata</taxon>
        <taxon>Craniata</taxon>
        <taxon>Vertebrata</taxon>
        <taxon>Euteleostomi</taxon>
        <taxon>Amphibia</taxon>
        <taxon>Batrachia</taxon>
        <taxon>Anura</taxon>
        <taxon>Neobatrachia</taxon>
        <taxon>Hyloidea</taxon>
        <taxon>Leptodactylidae</taxon>
        <taxon>Leiuperinae</taxon>
        <taxon>Engystomops</taxon>
    </lineage>
</organism>
<evidence type="ECO:0000313" key="2">
    <source>
        <dbReference type="EMBL" id="KAG8561765.1"/>
    </source>
</evidence>
<accession>A0AAV7AQE3</accession>
<dbReference type="GO" id="GO:0051601">
    <property type="term" value="P:exocyst localization"/>
    <property type="evidence" value="ECO:0007669"/>
    <property type="project" value="TreeGrafter"/>
</dbReference>